<comment type="caution">
    <text evidence="7">The sequence shown here is derived from an EMBL/GenBank/DDBJ whole genome shotgun (WGS) entry which is preliminary data.</text>
</comment>
<evidence type="ECO:0000259" key="6">
    <source>
        <dbReference type="Pfam" id="PF01593"/>
    </source>
</evidence>
<dbReference type="PROSITE" id="PS00982">
    <property type="entry name" value="PHYTOENE_DH"/>
    <property type="match status" value="1"/>
</dbReference>
<dbReference type="EMBL" id="JAFBEC010000007">
    <property type="protein sequence ID" value="MBM7633615.1"/>
    <property type="molecule type" value="Genomic_DNA"/>
</dbReference>
<gene>
    <name evidence="7" type="ORF">JOD17_002709</name>
</gene>
<dbReference type="Gene3D" id="3.50.50.60">
    <property type="entry name" value="FAD/NAD(P)-binding domain"/>
    <property type="match status" value="2"/>
</dbReference>
<dbReference type="GO" id="GO:0016491">
    <property type="term" value="F:oxidoreductase activity"/>
    <property type="evidence" value="ECO:0007669"/>
    <property type="project" value="UniProtKB-KW"/>
</dbReference>
<evidence type="ECO:0000256" key="3">
    <source>
        <dbReference type="ARBA" id="ARBA00023002"/>
    </source>
</evidence>
<keyword evidence="8" id="KW-1185">Reference proteome</keyword>
<dbReference type="PRINTS" id="PR00419">
    <property type="entry name" value="ADXRDTASE"/>
</dbReference>
<dbReference type="SUPFAM" id="SSF51905">
    <property type="entry name" value="FAD/NAD(P)-binding domain"/>
    <property type="match status" value="1"/>
</dbReference>
<accession>A0ABS2PDX5</accession>
<dbReference type="InterPro" id="IPR036188">
    <property type="entry name" value="FAD/NAD-bd_sf"/>
</dbReference>
<evidence type="ECO:0000256" key="1">
    <source>
        <dbReference type="ARBA" id="ARBA00004829"/>
    </source>
</evidence>
<dbReference type="PANTHER" id="PTHR43734:SF1">
    <property type="entry name" value="PHYTOENE DESATURASE"/>
    <property type="match status" value="1"/>
</dbReference>
<evidence type="ECO:0000313" key="8">
    <source>
        <dbReference type="Proteomes" id="UP000741863"/>
    </source>
</evidence>
<feature type="domain" description="Amine oxidase" evidence="6">
    <location>
        <begin position="14"/>
        <end position="488"/>
    </location>
</feature>
<dbReference type="EC" id="1.3.99.26" evidence="7"/>
<dbReference type="NCBIfam" id="TIGR02734">
    <property type="entry name" value="crtI_fam"/>
    <property type="match status" value="1"/>
</dbReference>
<sequence>MNNKRIAVVGAGPGGLAAAMMLSSWGYHVDVFEKHGVVGGRASNFSIDDYRFERGPTFLSMPFILEELFASSGRVFSDYVQLERVDPMYDLIFPNLTFQPSSDPTLTRKRIAEAFPGEEIGYDRFMKETGKKWERLLPVLQTEHRQLRDYVSKRAIKALPNLSIGRSLYDELSRFFKDERLKLSFTFQSKYLGMSPWKCPGAFSILSYMEHRYGVYYPIGGFQSIANAMKTIIEENGGNVFTHTEVSKVMTKNKKAIGISLSSGEAFHYDQVIVNADFGHAITELFEEEDLNRWTPRKLKNKQLSCSSFMLYLGVKKTFNANHHNIYFANDYKKNVEEISEKLVLSKDPSFYVHHPSVSDSSVDKNGQSSLYVLAPVPNNRSQIDWSKEKNAYSNHLIEKMQQKTNFTFSESDIDVLSIYTPKDWEQEMNVYEGATFNLGHQLSQMMYFRPHNRFQDVDNCWLVGGGTHPGSGLPTIYESARITAKAIEKTYGRLRDSI</sequence>
<dbReference type="InterPro" id="IPR014105">
    <property type="entry name" value="Carotenoid/retinoid_OxRdtase"/>
</dbReference>
<dbReference type="InterPro" id="IPR008150">
    <property type="entry name" value="Phytoene_DH_bac_CS"/>
</dbReference>
<dbReference type="RefSeq" id="WP_204698310.1">
    <property type="nucleotide sequence ID" value="NZ_JAFBEC010000007.1"/>
</dbReference>
<keyword evidence="2 5" id="KW-0125">Carotenoid biosynthesis</keyword>
<dbReference type="EC" id="1.3.99.29" evidence="7"/>
<evidence type="ECO:0000256" key="2">
    <source>
        <dbReference type="ARBA" id="ARBA00022746"/>
    </source>
</evidence>
<name>A0ABS2PDX5_9BACL</name>
<dbReference type="Proteomes" id="UP000741863">
    <property type="component" value="Unassembled WGS sequence"/>
</dbReference>
<protein>
    <submittedName>
        <fullName evidence="7">Phytoene desaturase</fullName>
        <ecNumber evidence="7">1.3.99.26</ecNumber>
        <ecNumber evidence="7">1.3.99.28</ecNumber>
        <ecNumber evidence="7">1.3.99.29</ecNumber>
        <ecNumber evidence="7">1.3.99.31</ecNumber>
    </submittedName>
</protein>
<comment type="pathway">
    <text evidence="1 5">Carotenoid biosynthesis.</text>
</comment>
<keyword evidence="3 5" id="KW-0560">Oxidoreductase</keyword>
<dbReference type="EC" id="1.3.99.28" evidence="7"/>
<dbReference type="Pfam" id="PF01593">
    <property type="entry name" value="Amino_oxidase"/>
    <property type="match status" value="1"/>
</dbReference>
<dbReference type="InterPro" id="IPR002937">
    <property type="entry name" value="Amino_oxidase"/>
</dbReference>
<evidence type="ECO:0000313" key="7">
    <source>
        <dbReference type="EMBL" id="MBM7633615.1"/>
    </source>
</evidence>
<evidence type="ECO:0000256" key="4">
    <source>
        <dbReference type="ARBA" id="ARBA00038322"/>
    </source>
</evidence>
<comment type="similarity">
    <text evidence="4">Belongs to the carotenoid/retinoid oxidoreductase family. CrtN subfamily.</text>
</comment>
<dbReference type="PANTHER" id="PTHR43734">
    <property type="entry name" value="PHYTOENE DESATURASE"/>
    <property type="match status" value="1"/>
</dbReference>
<reference evidence="7 8" key="1">
    <citation type="submission" date="2021-01" db="EMBL/GenBank/DDBJ databases">
        <title>Genomic Encyclopedia of Type Strains, Phase IV (KMG-IV): sequencing the most valuable type-strain genomes for metagenomic binning, comparative biology and taxonomic classification.</title>
        <authorList>
            <person name="Goeker M."/>
        </authorList>
    </citation>
    <scope>NUCLEOTIDE SEQUENCE [LARGE SCALE GENOMIC DNA]</scope>
    <source>
        <strain evidence="7 8">DSM 25540</strain>
    </source>
</reference>
<proteinExistence type="inferred from homology"/>
<organism evidence="7 8">
    <name type="scientific">Geomicrobium sediminis</name>
    <dbReference type="NCBI Taxonomy" id="1347788"/>
    <lineage>
        <taxon>Bacteria</taxon>
        <taxon>Bacillati</taxon>
        <taxon>Bacillota</taxon>
        <taxon>Bacilli</taxon>
        <taxon>Bacillales</taxon>
        <taxon>Geomicrobium</taxon>
    </lineage>
</organism>
<dbReference type="EC" id="1.3.99.31" evidence="7"/>
<evidence type="ECO:0000256" key="5">
    <source>
        <dbReference type="RuleBase" id="RU362075"/>
    </source>
</evidence>